<proteinExistence type="predicted"/>
<comment type="caution">
    <text evidence="2">The sequence shown here is derived from an EMBL/GenBank/DDBJ whole genome shotgun (WGS) entry which is preliminary data.</text>
</comment>
<keyword evidence="1" id="KW-0472">Membrane</keyword>
<reference evidence="2" key="1">
    <citation type="submission" date="2022-02" db="EMBL/GenBank/DDBJ databases">
        <title>Aestuariibaculum sp., a marine bacterium isolated from sediment in Guangxi.</title>
        <authorList>
            <person name="Ying J."/>
        </authorList>
    </citation>
    <scope>NUCLEOTIDE SEQUENCE</scope>
    <source>
        <strain evidence="2">L182</strain>
    </source>
</reference>
<keyword evidence="1" id="KW-0812">Transmembrane</keyword>
<gene>
    <name evidence="2" type="ORF">MKW35_06250</name>
</gene>
<protein>
    <recommendedName>
        <fullName evidence="4">Transcriptional regulator</fullName>
    </recommendedName>
</protein>
<organism evidence="2 3">
    <name type="scientific">Aestuariibaculum lutulentum</name>
    <dbReference type="NCBI Taxonomy" id="2920935"/>
    <lineage>
        <taxon>Bacteria</taxon>
        <taxon>Pseudomonadati</taxon>
        <taxon>Bacteroidota</taxon>
        <taxon>Flavobacteriia</taxon>
        <taxon>Flavobacteriales</taxon>
        <taxon>Flavobacteriaceae</taxon>
    </lineage>
</organism>
<accession>A0ABS9RJ81</accession>
<evidence type="ECO:0008006" key="4">
    <source>
        <dbReference type="Google" id="ProtNLM"/>
    </source>
</evidence>
<keyword evidence="3" id="KW-1185">Reference proteome</keyword>
<evidence type="ECO:0000256" key="1">
    <source>
        <dbReference type="SAM" id="Phobius"/>
    </source>
</evidence>
<name>A0ABS9RJ81_9FLAO</name>
<sequence>MKQKLFQEVFDRAAKQSGKDSKHGLAAHLEKVFMDEFKFSVNKVTFVRYYEKYIQGNGDIGNNPNTELLDKLSQYLGFSGYEDFVAGNEADARKNGKGSLRKESFFKRHLITLIVSTLLLIGFGVYTSINTQRWMVWKEDRYVEVDFDTEKYNLGQLKIYKEERIENFRQIQPDCSTQFFDRSGEVQLWYSKNENGDVDFFTSIGKHPITGKTLKGVTEYMIKKYVCDTYNN</sequence>
<evidence type="ECO:0000313" key="3">
    <source>
        <dbReference type="Proteomes" id="UP001156141"/>
    </source>
</evidence>
<dbReference type="RefSeq" id="WP_240572526.1">
    <property type="nucleotide sequence ID" value="NZ_CP136709.1"/>
</dbReference>
<feature type="transmembrane region" description="Helical" evidence="1">
    <location>
        <begin position="110"/>
        <end position="129"/>
    </location>
</feature>
<evidence type="ECO:0000313" key="2">
    <source>
        <dbReference type="EMBL" id="MCH4552214.1"/>
    </source>
</evidence>
<dbReference type="EMBL" id="JAKVQD010000001">
    <property type="protein sequence ID" value="MCH4552214.1"/>
    <property type="molecule type" value="Genomic_DNA"/>
</dbReference>
<keyword evidence="1" id="KW-1133">Transmembrane helix</keyword>
<dbReference type="Proteomes" id="UP001156141">
    <property type="component" value="Unassembled WGS sequence"/>
</dbReference>